<comment type="caution">
    <text evidence="2">The sequence shown here is derived from an EMBL/GenBank/DDBJ whole genome shotgun (WGS) entry which is preliminary data.</text>
</comment>
<dbReference type="InterPro" id="IPR001680">
    <property type="entry name" value="WD40_rpt"/>
</dbReference>
<gene>
    <name evidence="2" type="ORF">J5N97_026083</name>
</gene>
<dbReference type="Proteomes" id="UP001085076">
    <property type="component" value="Miscellaneous, Linkage group lg08"/>
</dbReference>
<sequence length="219" mass="24793">MEFPGRKTWDLLEDHQDYRIISPARHSCPSYHPAAAENSNENSRLSFSRLSSSPGGSPWKKLYPLPRSPSPSILYLCIASLESQAGNVFSIAISRGIVYTGSERDRLRVWKQPDCVDRGYIQTGHGDIRAILACGSTVFTTHKDHRVRVWSVTVSDRLRAKKLATLPQRNSFLSFHRKRDNQHKDCISCIACNYVDGLLYTGSWDGTVKAWRKFASLHL</sequence>
<keyword evidence="3" id="KW-1185">Reference proteome</keyword>
<dbReference type="Pfam" id="PF00400">
    <property type="entry name" value="WD40"/>
    <property type="match status" value="2"/>
</dbReference>
<evidence type="ECO:0000313" key="2">
    <source>
        <dbReference type="EMBL" id="KAJ0964945.1"/>
    </source>
</evidence>
<evidence type="ECO:0000256" key="1">
    <source>
        <dbReference type="SAM" id="MobiDB-lite"/>
    </source>
</evidence>
<dbReference type="Gene3D" id="2.130.10.10">
    <property type="entry name" value="YVTN repeat-like/Quinoprotein amine dehydrogenase"/>
    <property type="match status" value="1"/>
</dbReference>
<proteinExistence type="predicted"/>
<feature type="region of interest" description="Disordered" evidence="1">
    <location>
        <begin position="31"/>
        <end position="57"/>
    </location>
</feature>
<feature type="compositionally biased region" description="Low complexity" evidence="1">
    <location>
        <begin position="37"/>
        <end position="57"/>
    </location>
</feature>
<dbReference type="SUPFAM" id="SSF50978">
    <property type="entry name" value="WD40 repeat-like"/>
    <property type="match status" value="1"/>
</dbReference>
<reference evidence="2" key="1">
    <citation type="submission" date="2021-03" db="EMBL/GenBank/DDBJ databases">
        <authorList>
            <person name="Li Z."/>
            <person name="Yang C."/>
        </authorList>
    </citation>
    <scope>NUCLEOTIDE SEQUENCE</scope>
    <source>
        <strain evidence="2">Dzin_1.0</strain>
        <tissue evidence="2">Leaf</tissue>
    </source>
</reference>
<protein>
    <submittedName>
        <fullName evidence="2">Uncharacterized protein</fullName>
    </submittedName>
</protein>
<reference evidence="2" key="2">
    <citation type="journal article" date="2022" name="Hortic Res">
        <title>The genome of Dioscorea zingiberensis sheds light on the biosynthesis, origin and evolution of the medicinally important diosgenin saponins.</title>
        <authorList>
            <person name="Li Y."/>
            <person name="Tan C."/>
            <person name="Li Z."/>
            <person name="Guo J."/>
            <person name="Li S."/>
            <person name="Chen X."/>
            <person name="Wang C."/>
            <person name="Dai X."/>
            <person name="Yang H."/>
            <person name="Song W."/>
            <person name="Hou L."/>
            <person name="Xu J."/>
            <person name="Tong Z."/>
            <person name="Xu A."/>
            <person name="Yuan X."/>
            <person name="Wang W."/>
            <person name="Yang Q."/>
            <person name="Chen L."/>
            <person name="Sun Z."/>
            <person name="Wang K."/>
            <person name="Pan B."/>
            <person name="Chen J."/>
            <person name="Bao Y."/>
            <person name="Liu F."/>
            <person name="Qi X."/>
            <person name="Gang D.R."/>
            <person name="Wen J."/>
            <person name="Li J."/>
        </authorList>
    </citation>
    <scope>NUCLEOTIDE SEQUENCE</scope>
    <source>
        <strain evidence="2">Dzin_1.0</strain>
    </source>
</reference>
<evidence type="ECO:0000313" key="3">
    <source>
        <dbReference type="Proteomes" id="UP001085076"/>
    </source>
</evidence>
<organism evidence="2 3">
    <name type="scientific">Dioscorea zingiberensis</name>
    <dbReference type="NCBI Taxonomy" id="325984"/>
    <lineage>
        <taxon>Eukaryota</taxon>
        <taxon>Viridiplantae</taxon>
        <taxon>Streptophyta</taxon>
        <taxon>Embryophyta</taxon>
        <taxon>Tracheophyta</taxon>
        <taxon>Spermatophyta</taxon>
        <taxon>Magnoliopsida</taxon>
        <taxon>Liliopsida</taxon>
        <taxon>Dioscoreales</taxon>
        <taxon>Dioscoreaceae</taxon>
        <taxon>Dioscorea</taxon>
    </lineage>
</organism>
<name>A0A9D5C248_9LILI</name>
<dbReference type="SMART" id="SM00320">
    <property type="entry name" value="WD40"/>
    <property type="match status" value="3"/>
</dbReference>
<dbReference type="PANTHER" id="PTHR22844:SF213">
    <property type="entry name" value="OS01G0232200 PROTEIN"/>
    <property type="match status" value="1"/>
</dbReference>
<dbReference type="PANTHER" id="PTHR22844">
    <property type="entry name" value="F-BOX AND WD40 DOMAIN PROTEIN"/>
    <property type="match status" value="1"/>
</dbReference>
<dbReference type="AlphaFoldDB" id="A0A9D5C248"/>
<dbReference type="OrthoDB" id="190105at2759"/>
<dbReference type="InterPro" id="IPR015943">
    <property type="entry name" value="WD40/YVTN_repeat-like_dom_sf"/>
</dbReference>
<dbReference type="InterPro" id="IPR045182">
    <property type="entry name" value="JINGUBANG-like"/>
</dbReference>
<dbReference type="InterPro" id="IPR036322">
    <property type="entry name" value="WD40_repeat_dom_sf"/>
</dbReference>
<accession>A0A9D5C248</accession>
<dbReference type="EMBL" id="JAGGNH010000008">
    <property type="protein sequence ID" value="KAJ0964945.1"/>
    <property type="molecule type" value="Genomic_DNA"/>
</dbReference>